<dbReference type="InterPro" id="IPR031489">
    <property type="entry name" value="Peptidase_M99"/>
</dbReference>
<dbReference type="EMBL" id="UOYO01000026">
    <property type="protein sequence ID" value="VAY87555.1"/>
    <property type="molecule type" value="Genomic_DNA"/>
</dbReference>
<evidence type="ECO:0000313" key="3">
    <source>
        <dbReference type="EMBL" id="VAY87555.1"/>
    </source>
</evidence>
<feature type="domain" description="Metallo-carboxypeptidase C-terminal" evidence="2">
    <location>
        <begin position="346"/>
        <end position="439"/>
    </location>
</feature>
<protein>
    <submittedName>
        <fullName evidence="3">Uncharacterized protein</fullName>
    </submittedName>
</protein>
<name>A0A3B1E6F1_9ZZZZ</name>
<dbReference type="SUPFAM" id="SSF53187">
    <property type="entry name" value="Zn-dependent exopeptidases"/>
    <property type="match status" value="1"/>
</dbReference>
<dbReference type="Gene3D" id="3.40.630.10">
    <property type="entry name" value="Zn peptidases"/>
    <property type="match status" value="1"/>
</dbReference>
<organism evidence="3">
    <name type="scientific">hydrothermal vent metagenome</name>
    <dbReference type="NCBI Taxonomy" id="652676"/>
    <lineage>
        <taxon>unclassified sequences</taxon>
        <taxon>metagenomes</taxon>
        <taxon>ecological metagenomes</taxon>
    </lineage>
</organism>
<dbReference type="Pfam" id="PF17129">
    <property type="entry name" value="Peptidase_M99_C"/>
    <property type="match status" value="1"/>
</dbReference>
<dbReference type="CDD" id="cd06243">
    <property type="entry name" value="M14_CP_Csd4-like"/>
    <property type="match status" value="1"/>
</dbReference>
<accession>A0A3B1E6F1</accession>
<dbReference type="AlphaFoldDB" id="A0A3B1E6F1"/>
<dbReference type="Pfam" id="PF17033">
    <property type="entry name" value="Peptidase_M99"/>
    <property type="match status" value="1"/>
</dbReference>
<proteinExistence type="predicted"/>
<sequence length="440" mass="51100">MGYDSSLGMLKLFKFLLLLFYCSHLNANQTFNFDLIKKGQQNNNTLLIVGGIQGDEPGGFISASLIATHYDIIKGSVWVIPNLNFYSIIKRNRGPYGDMNRKFASLSTKDPEYKTVERIKQYIKNDSVKLIVNLHDGSGFYRPQYIDKLHSPYRWGQCSIIDQSNLNIEKYGNLEEISNQVVQHVNKFLIKKEDIYHLHNTRTVEGDKEMEKSLTYFAINQGKAAFGNEASKNLPTSQRVYYHLLALEKYMNIMGIKFKRKFKLSSRGVYNAINNDIYISLYNDKIKLPLSQIRNILNYFPIEKNGIVYFKASNPLLTVLKKNNIYTIQYGNRRLSRLKADYQYYDKNNTSVKLQIDNQTKEIKFGTIVDVNNNFMVHEDNAYRVNIIGYSTKKGKETNIKITKSKIPKRFSVDTNGNIYRVEYYNDKKFAGMILIRFKS</sequence>
<gene>
    <name evidence="3" type="ORF">MNB_ARC-1_463</name>
</gene>
<evidence type="ECO:0000259" key="1">
    <source>
        <dbReference type="Pfam" id="PF17033"/>
    </source>
</evidence>
<dbReference type="InterPro" id="IPR033397">
    <property type="entry name" value="Metallo_peptidase_C"/>
</dbReference>
<evidence type="ECO:0000259" key="2">
    <source>
        <dbReference type="Pfam" id="PF17129"/>
    </source>
</evidence>
<reference evidence="3" key="1">
    <citation type="submission" date="2018-10" db="EMBL/GenBank/DDBJ databases">
        <authorList>
            <person name="Aoki K."/>
        </authorList>
    </citation>
    <scope>NUCLEOTIDE SEQUENCE</scope>
</reference>
<feature type="domain" description="D,L-carboxypeptidase peptidase" evidence="1">
    <location>
        <begin position="40"/>
        <end position="274"/>
    </location>
</feature>